<dbReference type="GO" id="GO:0008541">
    <property type="term" value="C:proteasome regulatory particle, lid subcomplex"/>
    <property type="evidence" value="ECO:0007669"/>
    <property type="project" value="TreeGrafter"/>
</dbReference>
<dbReference type="PROSITE" id="PS50250">
    <property type="entry name" value="PCI"/>
    <property type="match status" value="1"/>
</dbReference>
<feature type="region of interest" description="Disordered" evidence="3">
    <location>
        <begin position="854"/>
        <end position="896"/>
    </location>
</feature>
<evidence type="ECO:0000313" key="6">
    <source>
        <dbReference type="EMBL" id="TIB11073.1"/>
    </source>
</evidence>
<dbReference type="Pfam" id="PF13967">
    <property type="entry name" value="RSN1_TM"/>
    <property type="match status" value="1"/>
</dbReference>
<dbReference type="InterPro" id="IPR027815">
    <property type="entry name" value="CSC1/OSCA1-like_cyt"/>
</dbReference>
<feature type="transmembrane region" description="Helical" evidence="4">
    <location>
        <begin position="32"/>
        <end position="52"/>
    </location>
</feature>
<protein>
    <recommendedName>
        <fullName evidence="5">PCI domain-containing protein</fullName>
    </recommendedName>
</protein>
<dbReference type="SUPFAM" id="SSF46785">
    <property type="entry name" value="Winged helix' DNA-binding domain"/>
    <property type="match status" value="1"/>
</dbReference>
<dbReference type="Pfam" id="PF22241">
    <property type="entry name" value="PSMD12-CSN4_N"/>
    <property type="match status" value="1"/>
</dbReference>
<dbReference type="Pfam" id="PF14703">
    <property type="entry name" value="PHM7_cyt"/>
    <property type="match status" value="1"/>
</dbReference>
<dbReference type="Pfam" id="PF18098">
    <property type="entry name" value="RPN5_C"/>
    <property type="match status" value="1"/>
</dbReference>
<evidence type="ECO:0000256" key="4">
    <source>
        <dbReference type="SAM" id="Phobius"/>
    </source>
</evidence>
<dbReference type="InterPro" id="IPR036388">
    <property type="entry name" value="WH-like_DNA-bd_sf"/>
</dbReference>
<name>A0A4V4M1W8_WALIC</name>
<evidence type="ECO:0000259" key="5">
    <source>
        <dbReference type="PROSITE" id="PS50250"/>
    </source>
</evidence>
<dbReference type="GO" id="GO:0005737">
    <property type="term" value="C:cytoplasm"/>
    <property type="evidence" value="ECO:0007669"/>
    <property type="project" value="TreeGrafter"/>
</dbReference>
<evidence type="ECO:0000256" key="1">
    <source>
        <dbReference type="ARBA" id="ARBA00006397"/>
    </source>
</evidence>
<dbReference type="InterPro" id="IPR036390">
    <property type="entry name" value="WH_DNA-bd_sf"/>
</dbReference>
<evidence type="ECO:0000256" key="3">
    <source>
        <dbReference type="SAM" id="MobiDB-lite"/>
    </source>
</evidence>
<feature type="transmembrane region" description="Helical" evidence="4">
    <location>
        <begin position="201"/>
        <end position="220"/>
    </location>
</feature>
<keyword evidence="4" id="KW-0472">Membrane</keyword>
<dbReference type="PANTHER" id="PTHR10855:SF1">
    <property type="entry name" value="26S PROTEASOME NON-ATPASE REGULATORY SUBUNIT 12"/>
    <property type="match status" value="1"/>
</dbReference>
<dbReference type="InterPro" id="IPR003864">
    <property type="entry name" value="CSC1/OSCA1-like_7TM"/>
</dbReference>
<organism evidence="6 7">
    <name type="scientific">Wallemia ichthyophaga</name>
    <dbReference type="NCBI Taxonomy" id="245174"/>
    <lineage>
        <taxon>Eukaryota</taxon>
        <taxon>Fungi</taxon>
        <taxon>Dikarya</taxon>
        <taxon>Basidiomycota</taxon>
        <taxon>Wallemiomycotina</taxon>
        <taxon>Wallemiomycetes</taxon>
        <taxon>Wallemiales</taxon>
        <taxon>Wallemiaceae</taxon>
        <taxon>Wallemia</taxon>
    </lineage>
</organism>
<dbReference type="InterPro" id="IPR040896">
    <property type="entry name" value="RPN5_C"/>
</dbReference>
<dbReference type="FunFam" id="1.10.10.10:FF:000070">
    <property type="entry name" value="26S proteasome non-ATPase regulatory subunit 12"/>
    <property type="match status" value="1"/>
</dbReference>
<dbReference type="Proteomes" id="UP000306954">
    <property type="component" value="Unassembled WGS sequence"/>
</dbReference>
<dbReference type="InterPro" id="IPR040134">
    <property type="entry name" value="PSMD12/CSN4"/>
</dbReference>
<feature type="compositionally biased region" description="Low complexity" evidence="3">
    <location>
        <begin position="859"/>
        <end position="873"/>
    </location>
</feature>
<keyword evidence="4" id="KW-0812">Transmembrane</keyword>
<feature type="domain" description="PCI" evidence="5">
    <location>
        <begin position="1202"/>
        <end position="1378"/>
    </location>
</feature>
<feature type="transmembrane region" description="Helical" evidence="4">
    <location>
        <begin position="627"/>
        <end position="647"/>
    </location>
</feature>
<keyword evidence="4" id="KW-1133">Transmembrane helix</keyword>
<sequence length="1415" mass="161537">MSEPSQPSSFASAGYIDNDEPNWATPYYEGPWIRTQIGLALLIGLPSFLLFCSLRRNSTVLFAPRTKLKGFSPHEAHDTSSFFGWILPTLRTSEYTVLQIVGLDAAVLLNFLKMSFWFFSVAAAITCPILVPINYKKYGTWEASDDSDEGDNSSTLQSNYVTIAETLSRISSNDPWDALRDNQGKWRKVVDVFVLSNTDPYLGLQLIFTFFLSILALKFVHKNYLRFTRQRQLFSLELVHAISARTVMIESLPLHLRDEKALTEYFDSISLQVESVSLVKDVESLDELLSRRTKALLELEAEWCKYLGNPSRATYLTPTSDLETPSSLLTVQGKSRPTTRSGFMGFSGIKIDKLRMLERRFENLDTIVKTSRKSEYKNTHVSFVTFENASSAQVASQCANYPEPGQVVTNLAPEPRDVVWENVALSTRAIISKRLFVYSTVITLLLTWAIPVTVLYTLLQYSEISKHLPALARLLEKYPSLRALVQTSLPPLALVLFNATLPLFLHFLCSIQGHKARSHIEYSLMKKYFLALFMTVVFARITTATISMVRELADAPLKIPDKLAQSLKSSTSRHFFVSYVILQGIGILPMHLLQLNQVLPHIFLRPFTKTPRDYAELNAPPELNYGIMSPYILIAAAVYFGMAYLVYKYKLLFIFYKPWESSGQAWPITYARCCWGVVLFQVFMLGLFTLQGAFLYSSVLLPVIAGTVSWAFSTENKFRGLSQHVNSLHEAQRGTLPTEIVGLRYDQSVPRSQSNLNRRRYAMNDAALYVAPESDKTDYSQPPMRYWYYGVLNTGRRRYGHPALTGILPEMWLPQQQTVSTQRNSARNSTYGGVNDGRVLTLRKRWSTVKRDARDVLNRRGSGSVTSRGGRNNAARNVAKRSSQNSFADPYNPANPWVRVDEADVDAGDRARTVSYDGASGVIALPEGELFSDEDDEDDEDDEVVDENHDEDANDDNDNDEDAPESTEKEVKQLEDYTKEVDSLVEDINENSDITQSVDRISVLEKKARNANDLKSTSRLVVKAVDLAVNQKNLDKLKEIVHGFSKKHGQMRTVIIEAVRAASGICDEDVAHVYTLQGQQREDLIQSLRAITEGKMFLESERARLTYILAHVLLSRNETRKARDVLSELSVETFGSLDRRQKTDYLLQQALLNAQIGDWVQMKIVTNKINVKFFKEENTQEQKLRYYEYLIRYAVHNDEYLNACRYYREVYDTDVIKSDPSRSKVVLENIVYFVLLAPFNHEQHDLLHRIFTDQTFNTPKLQYQYNLLKCFTTPELMRWAGLEALYGQILKSTDVFSNRSTDGKGQTRFNEFHKRVLEHNVRVIYKYYTNITLKRLQSFLEVDERQVEEILSSLVENGTIYAKIDRPAKMITFTKPKRTDDVLNDFTNNISKLLSLVETVNYQIEKEKAVQEAFK</sequence>
<dbReference type="Pfam" id="PF01399">
    <property type="entry name" value="PCI"/>
    <property type="match status" value="1"/>
</dbReference>
<keyword evidence="2" id="KW-0647">Proteasome</keyword>
<dbReference type="SMART" id="SM00088">
    <property type="entry name" value="PINT"/>
    <property type="match status" value="1"/>
</dbReference>
<comment type="similarity">
    <text evidence="1">Belongs to the proteasome subunit p55 family.</text>
</comment>
<feature type="transmembrane region" description="Helical" evidence="4">
    <location>
        <begin position="668"/>
        <end position="688"/>
    </location>
</feature>
<feature type="transmembrane region" description="Helical" evidence="4">
    <location>
        <begin position="489"/>
        <end position="508"/>
    </location>
</feature>
<proteinExistence type="inferred from homology"/>
<dbReference type="InterPro" id="IPR054559">
    <property type="entry name" value="PSMD12-CSN4-like_N"/>
</dbReference>
<dbReference type="PANTHER" id="PTHR10855">
    <property type="entry name" value="26S PROTEASOME NON-ATPASE REGULATORY SUBUNIT 12/COP9 SIGNALOSOME COMPLEX SUBUNIT 4"/>
    <property type="match status" value="1"/>
</dbReference>
<feature type="compositionally biased region" description="Acidic residues" evidence="3">
    <location>
        <begin position="930"/>
        <end position="965"/>
    </location>
</feature>
<comment type="caution">
    <text evidence="6">The sequence shown here is derived from an EMBL/GenBank/DDBJ whole genome shotgun (WGS) entry which is preliminary data.</text>
</comment>
<reference evidence="6 7" key="1">
    <citation type="submission" date="2019-03" db="EMBL/GenBank/DDBJ databases">
        <title>Sequencing 23 genomes of Wallemia ichthyophaga.</title>
        <authorList>
            <person name="Gostincar C."/>
        </authorList>
    </citation>
    <scope>NUCLEOTIDE SEQUENCE [LARGE SCALE GENOMIC DNA]</scope>
    <source>
        <strain evidence="6 7">EXF-8621</strain>
    </source>
</reference>
<evidence type="ECO:0000256" key="2">
    <source>
        <dbReference type="ARBA" id="ARBA00022942"/>
    </source>
</evidence>
<feature type="transmembrane region" description="Helical" evidence="4">
    <location>
        <begin position="435"/>
        <end position="459"/>
    </location>
</feature>
<gene>
    <name evidence="6" type="ORF">E3P90_02597</name>
</gene>
<dbReference type="Gene3D" id="1.10.10.10">
    <property type="entry name" value="Winged helix-like DNA-binding domain superfamily/Winged helix DNA-binding domain"/>
    <property type="match status" value="1"/>
</dbReference>
<feature type="transmembrane region" description="Helical" evidence="4">
    <location>
        <begin position="528"/>
        <end position="549"/>
    </location>
</feature>
<dbReference type="InterPro" id="IPR000717">
    <property type="entry name" value="PCI_dom"/>
</dbReference>
<evidence type="ECO:0000313" key="7">
    <source>
        <dbReference type="Proteomes" id="UP000306954"/>
    </source>
</evidence>
<feature type="transmembrane region" description="Helical" evidence="4">
    <location>
        <begin position="116"/>
        <end position="135"/>
    </location>
</feature>
<feature type="region of interest" description="Disordered" evidence="3">
    <location>
        <begin position="923"/>
        <end position="973"/>
    </location>
</feature>
<dbReference type="GO" id="GO:0005634">
    <property type="term" value="C:nucleus"/>
    <property type="evidence" value="ECO:0007669"/>
    <property type="project" value="UniProtKB-ARBA"/>
</dbReference>
<dbReference type="InterPro" id="IPR032880">
    <property type="entry name" value="CSC1/OSCA1-like_N"/>
</dbReference>
<dbReference type="Pfam" id="PF02714">
    <property type="entry name" value="RSN1_7TM"/>
    <property type="match status" value="1"/>
</dbReference>
<accession>A0A4V4M1W8</accession>
<dbReference type="GO" id="GO:0016020">
    <property type="term" value="C:membrane"/>
    <property type="evidence" value="ECO:0007669"/>
    <property type="project" value="InterPro"/>
</dbReference>
<dbReference type="EMBL" id="SPOF01000026">
    <property type="protein sequence ID" value="TIB11073.1"/>
    <property type="molecule type" value="Genomic_DNA"/>
</dbReference>